<dbReference type="GO" id="GO:0046872">
    <property type="term" value="F:metal ion binding"/>
    <property type="evidence" value="ECO:0007669"/>
    <property type="project" value="UniProtKB-KW"/>
</dbReference>
<dbReference type="GO" id="GO:0016491">
    <property type="term" value="F:oxidoreductase activity"/>
    <property type="evidence" value="ECO:0007669"/>
    <property type="project" value="UniProtKB-KW"/>
</dbReference>
<dbReference type="Gene3D" id="3.10.20.30">
    <property type="match status" value="1"/>
</dbReference>
<evidence type="ECO:0000256" key="5">
    <source>
        <dbReference type="ARBA" id="ARBA00023014"/>
    </source>
</evidence>
<dbReference type="FunFam" id="1.10.150.120:FF:000003">
    <property type="entry name" value="Carbon monoxide dehydrogenase, small subunit"/>
    <property type="match status" value="1"/>
</dbReference>
<evidence type="ECO:0000313" key="7">
    <source>
        <dbReference type="EMBL" id="PDH33946.1"/>
    </source>
</evidence>
<dbReference type="InterPro" id="IPR051452">
    <property type="entry name" value="Diverse_Oxidoreductases"/>
</dbReference>
<evidence type="ECO:0000313" key="8">
    <source>
        <dbReference type="Proteomes" id="UP000219329"/>
    </source>
</evidence>
<keyword evidence="5" id="KW-0411">Iron-sulfur</keyword>
<gene>
    <name evidence="7" type="ORF">CNF02_06205</name>
</gene>
<dbReference type="PANTHER" id="PTHR44379">
    <property type="entry name" value="OXIDOREDUCTASE WITH IRON-SULFUR SUBUNIT"/>
    <property type="match status" value="1"/>
</dbReference>
<dbReference type="SUPFAM" id="SSF54292">
    <property type="entry name" value="2Fe-2S ferredoxin-like"/>
    <property type="match status" value="1"/>
</dbReference>
<dbReference type="FunFam" id="3.10.20.30:FF:000020">
    <property type="entry name" value="Xanthine dehydrogenase iron-sulfur subunit"/>
    <property type="match status" value="1"/>
</dbReference>
<dbReference type="PANTHER" id="PTHR44379:SF5">
    <property type="entry name" value="OXIDOREDUCTASE WITH IRON-SULFUR SUBUNIT"/>
    <property type="match status" value="1"/>
</dbReference>
<feature type="domain" description="2Fe-2S ferredoxin-type" evidence="6">
    <location>
        <begin position="2"/>
        <end position="78"/>
    </location>
</feature>
<dbReference type="InterPro" id="IPR036010">
    <property type="entry name" value="2Fe-2S_ferredoxin-like_sf"/>
</dbReference>
<keyword evidence="2" id="KW-0479">Metal-binding</keyword>
<dbReference type="EMBL" id="NTJZ01000005">
    <property type="protein sequence ID" value="PDH33946.1"/>
    <property type="molecule type" value="Genomic_DNA"/>
</dbReference>
<dbReference type="Pfam" id="PF01799">
    <property type="entry name" value="Fer2_2"/>
    <property type="match status" value="1"/>
</dbReference>
<evidence type="ECO:0000256" key="3">
    <source>
        <dbReference type="ARBA" id="ARBA00023002"/>
    </source>
</evidence>
<organism evidence="7 8">
    <name type="scientific">OM182 bacterium MED-G28</name>
    <dbReference type="NCBI Taxonomy" id="1986256"/>
    <lineage>
        <taxon>Bacteria</taxon>
        <taxon>Pseudomonadati</taxon>
        <taxon>Pseudomonadota</taxon>
        <taxon>Gammaproteobacteria</taxon>
        <taxon>OMG group</taxon>
        <taxon>OM182 clade</taxon>
    </lineage>
</organism>
<dbReference type="SUPFAM" id="SSF47741">
    <property type="entry name" value="CO dehydrogenase ISP C-domain like"/>
    <property type="match status" value="1"/>
</dbReference>
<keyword evidence="1" id="KW-0001">2Fe-2S</keyword>
<sequence length="156" mass="16594">MQTISMNINGVPVSGEVEDRTLLVQFLRENLRLTGTHVGCDTSQCGACVVHLDGVSVKSCTILAVQSDGCEVTTIEGLANGSHLHPMQQAFKDNHGLQCGFCTPGMVMSAIDIVNRNGCDIDEATVRKELEGNICRCTGYHNIVKSVQAGAKNMGG</sequence>
<dbReference type="GO" id="GO:0051537">
    <property type="term" value="F:2 iron, 2 sulfur cluster binding"/>
    <property type="evidence" value="ECO:0007669"/>
    <property type="project" value="UniProtKB-KW"/>
</dbReference>
<dbReference type="InterPro" id="IPR036884">
    <property type="entry name" value="2Fe-2S-bd_dom_sf"/>
</dbReference>
<accession>A0A2A5WCS6</accession>
<reference evidence="7 8" key="1">
    <citation type="submission" date="2017-08" db="EMBL/GenBank/DDBJ databases">
        <title>Fine stratification of microbial communities through a metagenomic profile of the photic zone.</title>
        <authorList>
            <person name="Haro-Moreno J.M."/>
            <person name="Lopez-Perez M."/>
            <person name="De La Torre J."/>
            <person name="Picazo A."/>
            <person name="Camacho A."/>
            <person name="Rodriguez-Valera F."/>
        </authorList>
    </citation>
    <scope>NUCLEOTIDE SEQUENCE [LARGE SCALE GENOMIC DNA]</scope>
    <source>
        <strain evidence="7">MED-G28</strain>
    </source>
</reference>
<evidence type="ECO:0000259" key="6">
    <source>
        <dbReference type="PROSITE" id="PS51085"/>
    </source>
</evidence>
<evidence type="ECO:0000256" key="4">
    <source>
        <dbReference type="ARBA" id="ARBA00023004"/>
    </source>
</evidence>
<comment type="caution">
    <text evidence="7">The sequence shown here is derived from an EMBL/GenBank/DDBJ whole genome shotgun (WGS) entry which is preliminary data.</text>
</comment>
<name>A0A2A5WCS6_9GAMM</name>
<dbReference type="PROSITE" id="PS51085">
    <property type="entry name" value="2FE2S_FER_2"/>
    <property type="match status" value="1"/>
</dbReference>
<evidence type="ECO:0000256" key="1">
    <source>
        <dbReference type="ARBA" id="ARBA00022714"/>
    </source>
</evidence>
<dbReference type="InterPro" id="IPR012675">
    <property type="entry name" value="Beta-grasp_dom_sf"/>
</dbReference>
<evidence type="ECO:0000256" key="2">
    <source>
        <dbReference type="ARBA" id="ARBA00022723"/>
    </source>
</evidence>
<dbReference type="InterPro" id="IPR002888">
    <property type="entry name" value="2Fe-2S-bd"/>
</dbReference>
<proteinExistence type="predicted"/>
<dbReference type="InterPro" id="IPR001041">
    <property type="entry name" value="2Fe-2S_ferredoxin-type"/>
</dbReference>
<dbReference type="Gene3D" id="1.10.150.120">
    <property type="entry name" value="[2Fe-2S]-binding domain"/>
    <property type="match status" value="1"/>
</dbReference>
<dbReference type="Proteomes" id="UP000219329">
    <property type="component" value="Unassembled WGS sequence"/>
</dbReference>
<dbReference type="Pfam" id="PF00111">
    <property type="entry name" value="Fer2"/>
    <property type="match status" value="1"/>
</dbReference>
<keyword evidence="3" id="KW-0560">Oxidoreductase</keyword>
<dbReference type="AlphaFoldDB" id="A0A2A5WCS6"/>
<keyword evidence="4" id="KW-0408">Iron</keyword>
<protein>
    <submittedName>
        <fullName evidence="7">Carbon monoxide dehydrogenase</fullName>
    </submittedName>
</protein>